<keyword evidence="2" id="KW-0560">Oxidoreductase</keyword>
<dbReference type="InterPro" id="IPR036291">
    <property type="entry name" value="NAD(P)-bd_dom_sf"/>
</dbReference>
<dbReference type="PROSITE" id="PS00061">
    <property type="entry name" value="ADH_SHORT"/>
    <property type="match status" value="1"/>
</dbReference>
<dbReference type="InterPro" id="IPR020904">
    <property type="entry name" value="Sc_DH/Rdtase_CS"/>
</dbReference>
<dbReference type="FunFam" id="3.40.50.720:FF:000084">
    <property type="entry name" value="Short-chain dehydrogenase reductase"/>
    <property type="match status" value="1"/>
</dbReference>
<dbReference type="PRINTS" id="PR00080">
    <property type="entry name" value="SDRFAMILY"/>
</dbReference>
<dbReference type="Proteomes" id="UP000610303">
    <property type="component" value="Unassembled WGS sequence"/>
</dbReference>
<evidence type="ECO:0000256" key="2">
    <source>
        <dbReference type="ARBA" id="ARBA00023002"/>
    </source>
</evidence>
<evidence type="ECO:0000313" key="5">
    <source>
        <dbReference type="Proteomes" id="UP000610303"/>
    </source>
</evidence>
<comment type="similarity">
    <text evidence="1">Belongs to the short-chain dehydrogenases/reductases (SDR) family.</text>
</comment>
<gene>
    <name evidence="4" type="ORF">GCM10010196_22420</name>
</gene>
<proteinExistence type="inferred from homology"/>
<comment type="caution">
    <text evidence="4">The sequence shown here is derived from an EMBL/GenBank/DDBJ whole genome shotgun (WGS) entry which is preliminary data.</text>
</comment>
<dbReference type="SMART" id="SM00822">
    <property type="entry name" value="PKS_KR"/>
    <property type="match status" value="1"/>
</dbReference>
<dbReference type="InterPro" id="IPR002347">
    <property type="entry name" value="SDR_fam"/>
</dbReference>
<dbReference type="PANTHER" id="PTHR43639">
    <property type="entry name" value="OXIDOREDUCTASE, SHORT-CHAIN DEHYDROGENASE/REDUCTASE FAMILY (AFU_ORTHOLOGUE AFUA_5G02870)"/>
    <property type="match status" value="1"/>
</dbReference>
<dbReference type="InterPro" id="IPR057326">
    <property type="entry name" value="KR_dom"/>
</dbReference>
<dbReference type="Gene3D" id="3.40.50.720">
    <property type="entry name" value="NAD(P)-binding Rossmann-like Domain"/>
    <property type="match status" value="1"/>
</dbReference>
<dbReference type="EMBL" id="BMRJ01000002">
    <property type="protein sequence ID" value="GGR28175.1"/>
    <property type="molecule type" value="Genomic_DNA"/>
</dbReference>
<evidence type="ECO:0000313" key="4">
    <source>
        <dbReference type="EMBL" id="GGR28175.1"/>
    </source>
</evidence>
<organism evidence="4 5">
    <name type="scientific">Agromyces mediolanus</name>
    <name type="common">Corynebacterium mediolanum</name>
    <dbReference type="NCBI Taxonomy" id="41986"/>
    <lineage>
        <taxon>Bacteria</taxon>
        <taxon>Bacillati</taxon>
        <taxon>Actinomycetota</taxon>
        <taxon>Actinomycetes</taxon>
        <taxon>Micrococcales</taxon>
        <taxon>Microbacteriaceae</taxon>
        <taxon>Agromyces</taxon>
    </lineage>
</organism>
<sequence length="252" mass="26080">MTAPHPFRLDGKAVIVTGASSGIGAGIARLAARSGADVLLVGRSRSRLAELVQELRETGSSIASIAVDLRDDGAPEAVVAAALEAFDRIDVLVNAAGIYRMASLDETSDEIFDEHWEVNVRAPFRLTRAVHPHLEAGASIVFVSSMSGRVGSPNDSAYCASKGAIELIVKALATELAPAGIRVNAVAPGNVRTPINAELITPELEAEILATTPAGRIGEVDDIAPAVLYLASDASRYVVGASLAVDGGFTAQ</sequence>
<protein>
    <submittedName>
        <fullName evidence="4">Dehydrogenase</fullName>
    </submittedName>
</protein>
<dbReference type="RefSeq" id="WP_189085442.1">
    <property type="nucleotide sequence ID" value="NZ_BMRJ01000002.1"/>
</dbReference>
<dbReference type="GO" id="GO:0016491">
    <property type="term" value="F:oxidoreductase activity"/>
    <property type="evidence" value="ECO:0007669"/>
    <property type="project" value="UniProtKB-KW"/>
</dbReference>
<reference evidence="4" key="2">
    <citation type="submission" date="2020-09" db="EMBL/GenBank/DDBJ databases">
        <authorList>
            <person name="Sun Q."/>
            <person name="Ohkuma M."/>
        </authorList>
    </citation>
    <scope>NUCLEOTIDE SEQUENCE</scope>
    <source>
        <strain evidence="4">JCM 3346</strain>
    </source>
</reference>
<dbReference type="AlphaFoldDB" id="A0A918CKN1"/>
<dbReference type="NCBIfam" id="NF005559">
    <property type="entry name" value="PRK07231.1"/>
    <property type="match status" value="1"/>
</dbReference>
<keyword evidence="5" id="KW-1185">Reference proteome</keyword>
<accession>A0A918CKN1</accession>
<dbReference type="SUPFAM" id="SSF51735">
    <property type="entry name" value="NAD(P)-binding Rossmann-fold domains"/>
    <property type="match status" value="1"/>
</dbReference>
<reference evidence="4" key="1">
    <citation type="journal article" date="2014" name="Int. J. Syst. Evol. Microbiol.">
        <title>Complete genome sequence of Corynebacterium casei LMG S-19264T (=DSM 44701T), isolated from a smear-ripened cheese.</title>
        <authorList>
            <consortium name="US DOE Joint Genome Institute (JGI-PGF)"/>
            <person name="Walter F."/>
            <person name="Albersmeier A."/>
            <person name="Kalinowski J."/>
            <person name="Ruckert C."/>
        </authorList>
    </citation>
    <scope>NUCLEOTIDE SEQUENCE</scope>
    <source>
        <strain evidence="4">JCM 3346</strain>
    </source>
</reference>
<dbReference type="PRINTS" id="PR00081">
    <property type="entry name" value="GDHRDH"/>
</dbReference>
<dbReference type="Pfam" id="PF13561">
    <property type="entry name" value="adh_short_C2"/>
    <property type="match status" value="1"/>
</dbReference>
<dbReference type="PANTHER" id="PTHR43639:SF1">
    <property type="entry name" value="SHORT-CHAIN DEHYDROGENASE_REDUCTASE FAMILY PROTEIN"/>
    <property type="match status" value="1"/>
</dbReference>
<evidence type="ECO:0000259" key="3">
    <source>
        <dbReference type="SMART" id="SM00822"/>
    </source>
</evidence>
<name>A0A918CKN1_AGRME</name>
<feature type="domain" description="Ketoreductase" evidence="3">
    <location>
        <begin position="12"/>
        <end position="189"/>
    </location>
</feature>
<evidence type="ECO:0000256" key="1">
    <source>
        <dbReference type="ARBA" id="ARBA00006484"/>
    </source>
</evidence>
<dbReference type="CDD" id="cd05233">
    <property type="entry name" value="SDR_c"/>
    <property type="match status" value="1"/>
</dbReference>